<feature type="chain" id="PRO_5024986442" evidence="2">
    <location>
        <begin position="35"/>
        <end position="587"/>
    </location>
</feature>
<keyword evidence="2" id="KW-0732">Signal</keyword>
<evidence type="ECO:0000259" key="3">
    <source>
        <dbReference type="Pfam" id="PF01345"/>
    </source>
</evidence>
<keyword evidence="5" id="KW-1185">Reference proteome</keyword>
<sequence precursor="true">MRDVSLYKREMPRAKKLALVVSVCGLLASLMVSAAETVSTSCAPVMTPIMVNGDRTHADVASRVAVLGFDYDERGTATPPSTQLELATAAEVGTTWGTAYNSVTKKYYVSAFLRRHADISPGGLGAIYEIDVSDVSDSASIGEPVLWMDLNSATHLGAGATLFPSETAANRGLTGPNDPSRDIWAYEKVGRHGLAGLELSDDGTTLYAVDMTNRQLLVIDVASKSVSARYPITDPGCAGGAGDVRPFGVDYLNGEVYVGVTCSGETNQSDSEVNSYVSKLDGGGFTPVVSDVLQKSDISWLITYWQDDPMFGAACDGNNNAPSKSTPIITNMELDENGNMLIGVSSIHGFRFGWANYYPTDTCNDLDDWTNFGYLIRATPSASGWTRESDPTDENTGFFGWGVNNGDGHNRSYIGGLAVTDCSGQEVAIANIQDPISPVKGGVRFVRTADGQQEAATNNGDTDTDTRTNSSKRLYGVEWGKSSGLGDIEYLHPAPALEVDVQLSKTVSPKSAKSGDTVVYTLTVTNAGPDAATGVVVTDKLPDGLIFVSHDGASPGVYDAETGEWNVGTVEVGAANAVILQITATVK</sequence>
<feature type="region of interest" description="Disordered" evidence="1">
    <location>
        <begin position="450"/>
        <end position="469"/>
    </location>
</feature>
<dbReference type="AlphaFoldDB" id="A0A656HGJ4"/>
<protein>
    <submittedName>
        <fullName evidence="4">Conserved repeat domain protein</fullName>
    </submittedName>
</protein>
<dbReference type="NCBIfam" id="TIGR01451">
    <property type="entry name" value="B_ant_repeat"/>
    <property type="match status" value="1"/>
</dbReference>
<dbReference type="OrthoDB" id="28717at2"/>
<dbReference type="InterPro" id="IPR051172">
    <property type="entry name" value="Chlamydia_OmcB"/>
</dbReference>
<organism evidence="4 5">
    <name type="scientific">Thiothrix nivea (strain ATCC 35100 / DSM 5205 / JP2)</name>
    <dbReference type="NCBI Taxonomy" id="870187"/>
    <lineage>
        <taxon>Bacteria</taxon>
        <taxon>Pseudomonadati</taxon>
        <taxon>Pseudomonadota</taxon>
        <taxon>Gammaproteobacteria</taxon>
        <taxon>Thiotrichales</taxon>
        <taxon>Thiotrichaceae</taxon>
        <taxon>Thiothrix</taxon>
    </lineage>
</organism>
<dbReference type="SUPFAM" id="SSF63829">
    <property type="entry name" value="Calcium-dependent phosphotriesterase"/>
    <property type="match status" value="1"/>
</dbReference>
<dbReference type="Gene3D" id="2.60.40.3080">
    <property type="match status" value="1"/>
</dbReference>
<reference evidence="5" key="1">
    <citation type="journal article" date="2011" name="Stand. Genomic Sci.">
        <title>Genome sequence of the filamentous, gliding Thiothrix nivea neotype strain (JP2(T)).</title>
        <authorList>
            <person name="Lapidus A."/>
            <person name="Nolan M."/>
            <person name="Lucas S."/>
            <person name="Glavina Del Rio T."/>
            <person name="Tice H."/>
            <person name="Cheng J.F."/>
            <person name="Tapia R."/>
            <person name="Han C."/>
            <person name="Goodwin L."/>
            <person name="Pitluck S."/>
            <person name="Liolios K."/>
            <person name="Pagani I."/>
            <person name="Ivanova N."/>
            <person name="Huntemann M."/>
            <person name="Mavromatis K."/>
            <person name="Mikhailova N."/>
            <person name="Pati A."/>
            <person name="Chen A."/>
            <person name="Palaniappan K."/>
            <person name="Land M."/>
            <person name="Brambilla E.M."/>
            <person name="Rohde M."/>
            <person name="Abt B."/>
            <person name="Verbarg S."/>
            <person name="Goker M."/>
            <person name="Bristow J."/>
            <person name="Eisen J.A."/>
            <person name="Markowitz V."/>
            <person name="Hugenholtz P."/>
            <person name="Kyrpides N.C."/>
            <person name="Klenk H.P."/>
            <person name="Woyke T."/>
        </authorList>
    </citation>
    <scope>NUCLEOTIDE SEQUENCE [LARGE SCALE GENOMIC DNA]</scope>
    <source>
        <strain evidence="5">ATCC 35100 / DSM 5205 / JP2</strain>
    </source>
</reference>
<dbReference type="Proteomes" id="UP000005317">
    <property type="component" value="Unassembled WGS sequence"/>
</dbReference>
<name>A0A656HGJ4_THINJ</name>
<gene>
    <name evidence="4" type="ORF">Thini_3520</name>
</gene>
<evidence type="ECO:0000313" key="4">
    <source>
        <dbReference type="EMBL" id="EIJ36028.1"/>
    </source>
</evidence>
<dbReference type="PANTHER" id="PTHR34819">
    <property type="entry name" value="LARGE CYSTEINE-RICH PERIPLASMIC PROTEIN OMCB"/>
    <property type="match status" value="1"/>
</dbReference>
<feature type="signal peptide" evidence="2">
    <location>
        <begin position="1"/>
        <end position="34"/>
    </location>
</feature>
<evidence type="ECO:0000256" key="1">
    <source>
        <dbReference type="SAM" id="MobiDB-lite"/>
    </source>
</evidence>
<evidence type="ECO:0000313" key="5">
    <source>
        <dbReference type="Proteomes" id="UP000005317"/>
    </source>
</evidence>
<evidence type="ECO:0000256" key="2">
    <source>
        <dbReference type="SAM" id="SignalP"/>
    </source>
</evidence>
<dbReference type="Pfam" id="PF01345">
    <property type="entry name" value="DUF11"/>
    <property type="match status" value="1"/>
</dbReference>
<dbReference type="InterPro" id="IPR047589">
    <property type="entry name" value="DUF11_rpt"/>
</dbReference>
<dbReference type="EMBL" id="JH651384">
    <property type="protein sequence ID" value="EIJ36028.1"/>
    <property type="molecule type" value="Genomic_DNA"/>
</dbReference>
<feature type="domain" description="DUF11" evidence="3">
    <location>
        <begin position="500"/>
        <end position="586"/>
    </location>
</feature>
<proteinExistence type="predicted"/>
<dbReference type="InterPro" id="IPR001434">
    <property type="entry name" value="OmcB-like_DUF11"/>
</dbReference>
<accession>A0A656HGJ4</accession>